<protein>
    <recommendedName>
        <fullName evidence="3">Tetratricopeptide repeat protein</fullName>
    </recommendedName>
</protein>
<gene>
    <name evidence="1" type="ORF">NEF87_002623</name>
</gene>
<keyword evidence="2" id="KW-1185">Reference proteome</keyword>
<accession>A0ABY6HSK0</accession>
<proteinExistence type="predicted"/>
<dbReference type="InterPro" id="IPR011990">
    <property type="entry name" value="TPR-like_helical_dom_sf"/>
</dbReference>
<dbReference type="SUPFAM" id="SSF48452">
    <property type="entry name" value="TPR-like"/>
    <property type="match status" value="1"/>
</dbReference>
<evidence type="ECO:0000313" key="2">
    <source>
        <dbReference type="Proteomes" id="UP001208689"/>
    </source>
</evidence>
<name>A0ABY6HSK0_9ARCH</name>
<dbReference type="Proteomes" id="UP001208689">
    <property type="component" value="Chromosome"/>
</dbReference>
<dbReference type="EMBL" id="CP104013">
    <property type="protein sequence ID" value="UYP46338.1"/>
    <property type="molecule type" value="Genomic_DNA"/>
</dbReference>
<sequence length="105" mass="12182">MASMNDLVNLYKLEQAIQINKIQGNYQQLLILYDKIIEMKSKLSNKLGLAKTISEKGFLLEQLGYHREALEQFNFAKHIARGTPNKDFICIIENRIEKIENSQLL</sequence>
<reference evidence="1" key="1">
    <citation type="submission" date="2022-09" db="EMBL/GenBank/DDBJ databases">
        <title>Actin cytoskeleton and complex cell architecture in an #Asgard archaeon.</title>
        <authorList>
            <person name="Ponce Toledo R.I."/>
            <person name="Schleper C."/>
            <person name="Rodrigues Oliveira T."/>
            <person name="Wollweber F."/>
            <person name="Xu J."/>
            <person name="Rittmann S."/>
            <person name="Klingl A."/>
            <person name="Pilhofer M."/>
        </authorList>
    </citation>
    <scope>NUCLEOTIDE SEQUENCE</scope>
    <source>
        <strain evidence="1">B-35</strain>
    </source>
</reference>
<organism evidence="1 2">
    <name type="scientific">Candidatus Lokiarchaeum ossiferum</name>
    <dbReference type="NCBI Taxonomy" id="2951803"/>
    <lineage>
        <taxon>Archaea</taxon>
        <taxon>Promethearchaeati</taxon>
        <taxon>Promethearchaeota</taxon>
        <taxon>Promethearchaeia</taxon>
        <taxon>Promethearchaeales</taxon>
        <taxon>Promethearchaeaceae</taxon>
        <taxon>Candidatus Lokiarchaeum</taxon>
    </lineage>
</organism>
<evidence type="ECO:0000313" key="1">
    <source>
        <dbReference type="EMBL" id="UYP46338.1"/>
    </source>
</evidence>
<evidence type="ECO:0008006" key="3">
    <source>
        <dbReference type="Google" id="ProtNLM"/>
    </source>
</evidence>
<dbReference type="Gene3D" id="1.25.40.10">
    <property type="entry name" value="Tetratricopeptide repeat domain"/>
    <property type="match status" value="1"/>
</dbReference>